<dbReference type="GO" id="GO:0016887">
    <property type="term" value="F:ATP hydrolysis activity"/>
    <property type="evidence" value="ECO:0007669"/>
    <property type="project" value="InterPro"/>
</dbReference>
<organism evidence="5">
    <name type="scientific">Spironucleus salmonicida</name>
    <dbReference type="NCBI Taxonomy" id="348837"/>
    <lineage>
        <taxon>Eukaryota</taxon>
        <taxon>Metamonada</taxon>
        <taxon>Diplomonadida</taxon>
        <taxon>Hexamitidae</taxon>
        <taxon>Hexamitinae</taxon>
        <taxon>Spironucleus</taxon>
    </lineage>
</organism>
<dbReference type="VEuPathDB" id="GiardiaDB:SS50377_20787"/>
<dbReference type="PROSITE" id="PS00211">
    <property type="entry name" value="ABC_TRANSPORTER_1"/>
    <property type="match status" value="2"/>
</dbReference>
<evidence type="ECO:0000313" key="6">
    <source>
        <dbReference type="EMBL" id="KAH0577434.1"/>
    </source>
</evidence>
<gene>
    <name evidence="5" type="ORF">SS50377_12811</name>
    <name evidence="6" type="ORF">SS50377_20787</name>
</gene>
<dbReference type="FunFam" id="3.40.50.300:FF:000011">
    <property type="entry name" value="Putative ABC transporter ATP-binding component"/>
    <property type="match status" value="1"/>
</dbReference>
<evidence type="ECO:0000256" key="2">
    <source>
        <dbReference type="ARBA" id="ARBA00022741"/>
    </source>
</evidence>
<dbReference type="InterPro" id="IPR027417">
    <property type="entry name" value="P-loop_NTPase"/>
</dbReference>
<sequence length="744" mass="83110">MDNLTPTIIKSFTHPQTQQLLIDDFILQYIQTAFISLDYSSPTALSELIQSAAPILTSLDVTASEDAASDILQEIYDYCAALQPQTNQAQISGTFSAAAILQKEADINQKYLEKQAPRDLQKQKLEYSLQKIAEKQQISTAKRIKNGKNSAFTEDIQMLKSATPNANATASSGAGVISAAVELQNVTLAFGANILLENVSFQFHYGHRYCLVARNGAGKSSLLRSIFSNEIHCIANREKLKVLYVSQEVPSTDDCVIDVVLAADDLYVLQSKQQKLLELFIDDLDLLNNNSENVKMVQSLIQKDIVPLTDEHVSDAINALFEQQNETNYNTKRASAAKILTGLMFSQGMQGKATKELSGGWKMRVALARALFTEPDILMLDEPTNNLDLLATIWLEEWLKNFNQKGLLIVVSHDISFIDSYATDVVLLTDKQLKHYSGNYSTFAKNRSNELINLEKVKSREDDRRAHIQSFIDRFRFNAKRASLVQSRLKALNKLAVVELSTEKVECFNFPQPYPEEFSHSTTEPILELKNVEFAYSQEKLGGFKIKNVNLRVFSDSRIALCGANAAGKSTLLKLITGHVRPTSGEVNFSNQASFAIFWQHHADQLDLDATPFDHLRKINQQALEGEIRAHLGDFGVGVTLVDQICRTLSGGQKTRVSLALLTFRSRARILVLDEPTNHVDVETKQALTEALQAYNGAVIIVSHDGPFVNAVTDEIRIVEQGTLREFDGGFDEYREELRKGYKK</sequence>
<dbReference type="PANTHER" id="PTHR19211:SF117">
    <property type="entry name" value="ATP-BINDING CASSETTE SUB-FAMILY F MEMBER 3"/>
    <property type="match status" value="1"/>
</dbReference>
<dbReference type="InterPro" id="IPR017871">
    <property type="entry name" value="ABC_transporter-like_CS"/>
</dbReference>
<protein>
    <submittedName>
        <fullName evidence="5">ABC transporter family protein</fullName>
    </submittedName>
</protein>
<feature type="domain" description="ABC transporter" evidence="4">
    <location>
        <begin position="181"/>
        <end position="455"/>
    </location>
</feature>
<dbReference type="PANTHER" id="PTHR19211">
    <property type="entry name" value="ATP-BINDING TRANSPORT PROTEIN-RELATED"/>
    <property type="match status" value="1"/>
</dbReference>
<dbReference type="InterPro" id="IPR003593">
    <property type="entry name" value="AAA+_ATPase"/>
</dbReference>
<accession>V6LR69</accession>
<reference evidence="5 6" key="1">
    <citation type="journal article" date="2014" name="PLoS Genet.">
        <title>The Genome of Spironucleus salmonicida Highlights a Fish Pathogen Adapted to Fluctuating Environments.</title>
        <authorList>
            <person name="Xu F."/>
            <person name="Jerlstrom-Hultqvist J."/>
            <person name="Einarsson E."/>
            <person name="Astvaldsson A."/>
            <person name="Svard S.G."/>
            <person name="Andersson J.O."/>
        </authorList>
    </citation>
    <scope>NUCLEOTIDE SEQUENCE</scope>
    <source>
        <strain evidence="6">ATCC 50377</strain>
    </source>
</reference>
<dbReference type="Pfam" id="PF00005">
    <property type="entry name" value="ABC_tran"/>
    <property type="match status" value="2"/>
</dbReference>
<dbReference type="SMART" id="SM00382">
    <property type="entry name" value="AAA"/>
    <property type="match status" value="2"/>
</dbReference>
<dbReference type="InterPro" id="IPR032781">
    <property type="entry name" value="ABC_tran_Xtn"/>
</dbReference>
<keyword evidence="2" id="KW-0547">Nucleotide-binding</keyword>
<keyword evidence="3" id="KW-0067">ATP-binding</keyword>
<evidence type="ECO:0000313" key="7">
    <source>
        <dbReference type="Proteomes" id="UP000018208"/>
    </source>
</evidence>
<proteinExistence type="predicted"/>
<evidence type="ECO:0000256" key="1">
    <source>
        <dbReference type="ARBA" id="ARBA00022737"/>
    </source>
</evidence>
<dbReference type="EMBL" id="KI546047">
    <property type="protein sequence ID" value="EST47105.1"/>
    <property type="molecule type" value="Genomic_DNA"/>
</dbReference>
<dbReference type="AlphaFoldDB" id="V6LR69"/>
<dbReference type="OrthoDB" id="2110130at2759"/>
<feature type="domain" description="ABC transporter" evidence="4">
    <location>
        <begin position="527"/>
        <end position="743"/>
    </location>
</feature>
<dbReference type="Gene3D" id="3.40.50.300">
    <property type="entry name" value="P-loop containing nucleotide triphosphate hydrolases"/>
    <property type="match status" value="2"/>
</dbReference>
<dbReference type="InterPro" id="IPR003439">
    <property type="entry name" value="ABC_transporter-like_ATP-bd"/>
</dbReference>
<evidence type="ECO:0000313" key="5">
    <source>
        <dbReference type="EMBL" id="EST47105.1"/>
    </source>
</evidence>
<evidence type="ECO:0000256" key="3">
    <source>
        <dbReference type="ARBA" id="ARBA00022840"/>
    </source>
</evidence>
<dbReference type="InterPro" id="IPR050611">
    <property type="entry name" value="ABCF"/>
</dbReference>
<dbReference type="GO" id="GO:0005524">
    <property type="term" value="F:ATP binding"/>
    <property type="evidence" value="ECO:0007669"/>
    <property type="project" value="UniProtKB-KW"/>
</dbReference>
<evidence type="ECO:0000259" key="4">
    <source>
        <dbReference type="PROSITE" id="PS50893"/>
    </source>
</evidence>
<keyword evidence="1" id="KW-0677">Repeat</keyword>
<dbReference type="EMBL" id="AUWU02000001">
    <property type="protein sequence ID" value="KAH0577434.1"/>
    <property type="molecule type" value="Genomic_DNA"/>
</dbReference>
<reference evidence="6" key="2">
    <citation type="submission" date="2020-12" db="EMBL/GenBank/DDBJ databases">
        <title>New Spironucleus salmonicida genome in near-complete chromosomes.</title>
        <authorList>
            <person name="Xu F."/>
            <person name="Kurt Z."/>
            <person name="Jimenez-Gonzalez A."/>
            <person name="Astvaldsson A."/>
            <person name="Andersson J.O."/>
            <person name="Svard S.G."/>
        </authorList>
    </citation>
    <scope>NUCLEOTIDE SEQUENCE</scope>
    <source>
        <strain evidence="6">ATCC 50377</strain>
    </source>
</reference>
<dbReference type="Pfam" id="PF12848">
    <property type="entry name" value="ABC_tran_Xtn"/>
    <property type="match status" value="1"/>
</dbReference>
<dbReference type="CDD" id="cd03221">
    <property type="entry name" value="ABCF_EF-3"/>
    <property type="match status" value="2"/>
</dbReference>
<keyword evidence="7" id="KW-1185">Reference proteome</keyword>
<dbReference type="Proteomes" id="UP000018208">
    <property type="component" value="Unassembled WGS sequence"/>
</dbReference>
<name>V6LR69_9EUKA</name>
<dbReference type="PROSITE" id="PS50893">
    <property type="entry name" value="ABC_TRANSPORTER_2"/>
    <property type="match status" value="2"/>
</dbReference>
<dbReference type="SUPFAM" id="SSF52540">
    <property type="entry name" value="P-loop containing nucleoside triphosphate hydrolases"/>
    <property type="match status" value="2"/>
</dbReference>